<evidence type="ECO:0000256" key="1">
    <source>
        <dbReference type="SAM" id="Phobius"/>
    </source>
</evidence>
<keyword evidence="1" id="KW-0472">Membrane</keyword>
<dbReference type="EMBL" id="CP040818">
    <property type="protein sequence ID" value="QDL93260.1"/>
    <property type="molecule type" value="Genomic_DNA"/>
</dbReference>
<evidence type="ECO:0000313" key="3">
    <source>
        <dbReference type="Proteomes" id="UP000305888"/>
    </source>
</evidence>
<evidence type="ECO:0000313" key="2">
    <source>
        <dbReference type="EMBL" id="QDL93260.1"/>
    </source>
</evidence>
<accession>A0A5B8G0I3</accession>
<dbReference type="OrthoDB" id="5514977at2"/>
<name>A0A5B8G0I3_9RHOB</name>
<organism evidence="2 3">
    <name type="scientific">Paroceanicella profunda</name>
    <dbReference type="NCBI Taxonomy" id="2579971"/>
    <lineage>
        <taxon>Bacteria</taxon>
        <taxon>Pseudomonadati</taxon>
        <taxon>Pseudomonadota</taxon>
        <taxon>Alphaproteobacteria</taxon>
        <taxon>Rhodobacterales</taxon>
        <taxon>Paracoccaceae</taxon>
        <taxon>Paroceanicella</taxon>
    </lineage>
</organism>
<keyword evidence="1" id="KW-1133">Transmembrane helix</keyword>
<dbReference type="KEGG" id="ppru:FDP22_16600"/>
<reference evidence="2 3" key="1">
    <citation type="submission" date="2019-06" db="EMBL/GenBank/DDBJ databases">
        <title>Genome sequence of Rhodobacteraceae bacterium D4M1.</title>
        <authorList>
            <person name="Cao J."/>
        </authorList>
    </citation>
    <scope>NUCLEOTIDE SEQUENCE [LARGE SCALE GENOMIC DNA]</scope>
    <source>
        <strain evidence="2 3">D4M1</strain>
    </source>
</reference>
<keyword evidence="1" id="KW-0812">Transmembrane</keyword>
<proteinExistence type="predicted"/>
<dbReference type="RefSeq" id="WP_138575405.1">
    <property type="nucleotide sequence ID" value="NZ_CP040818.1"/>
</dbReference>
<feature type="transmembrane region" description="Helical" evidence="1">
    <location>
        <begin position="12"/>
        <end position="34"/>
    </location>
</feature>
<sequence length="117" mass="12315">MNIPVWLKPGIYGAVVGAIVVGVVGFSWGGWVTGGGANKMATEMAHDDVIAALVPVCLDNSRTDIDRVEKLAAIKSASTYKRRDAVMETGWATVPGSEKPNRDLAQACVSVLELDAS</sequence>
<dbReference type="AlphaFoldDB" id="A0A5B8G0I3"/>
<keyword evidence="3" id="KW-1185">Reference proteome</keyword>
<gene>
    <name evidence="2" type="ORF">FDP22_16600</name>
</gene>
<protein>
    <submittedName>
        <fullName evidence="2">Uncharacterized protein</fullName>
    </submittedName>
</protein>
<dbReference type="Proteomes" id="UP000305888">
    <property type="component" value="Chromosome"/>
</dbReference>